<feature type="transmembrane region" description="Helical" evidence="1">
    <location>
        <begin position="264"/>
        <end position="283"/>
    </location>
</feature>
<name>I3TCX6_THEC1</name>
<evidence type="ECO:0000256" key="1">
    <source>
        <dbReference type="SAM" id="Phobius"/>
    </source>
</evidence>
<evidence type="ECO:0000313" key="3">
    <source>
        <dbReference type="Proteomes" id="UP000005270"/>
    </source>
</evidence>
<gene>
    <name evidence="2" type="ordered locus">TCELL_0189</name>
</gene>
<feature type="transmembrane region" description="Helical" evidence="1">
    <location>
        <begin position="311"/>
        <end position="331"/>
    </location>
</feature>
<organism evidence="2 3">
    <name type="scientific">Thermogladius calderae (strain DSM 22663 / VKM B-2946 / 1633)</name>
    <dbReference type="NCBI Taxonomy" id="1184251"/>
    <lineage>
        <taxon>Archaea</taxon>
        <taxon>Thermoproteota</taxon>
        <taxon>Thermoprotei</taxon>
        <taxon>Desulfurococcales</taxon>
        <taxon>Desulfurococcaceae</taxon>
        <taxon>Thermogladius</taxon>
    </lineage>
</organism>
<dbReference type="OrthoDB" id="46224at2157"/>
<protein>
    <recommendedName>
        <fullName evidence="4">Glycosyltransferase RgtA/B/C/D-like domain-containing protein</fullName>
    </recommendedName>
</protein>
<feature type="transmembrane region" description="Helical" evidence="1">
    <location>
        <begin position="133"/>
        <end position="153"/>
    </location>
</feature>
<evidence type="ECO:0000313" key="2">
    <source>
        <dbReference type="EMBL" id="AFK50614.1"/>
    </source>
</evidence>
<feature type="transmembrane region" description="Helical" evidence="1">
    <location>
        <begin position="343"/>
        <end position="362"/>
    </location>
</feature>
<feature type="transmembrane region" description="Helical" evidence="1">
    <location>
        <begin position="207"/>
        <end position="226"/>
    </location>
</feature>
<keyword evidence="1" id="KW-1133">Transmembrane helix</keyword>
<feature type="transmembrane region" description="Helical" evidence="1">
    <location>
        <begin position="394"/>
        <end position="414"/>
    </location>
</feature>
<dbReference type="InParanoid" id="I3TCX6"/>
<proteinExistence type="predicted"/>
<dbReference type="RefSeq" id="WP_014736865.1">
    <property type="nucleotide sequence ID" value="NC_017954.1"/>
</dbReference>
<reference evidence="2 3" key="1">
    <citation type="journal article" date="2012" name="J. Bacteriol.">
        <title>Complete genome sequence of the hyperthermophilic cellulolytic Crenarchaeon 'Thermogladius cellulolyticus' 1633.</title>
        <authorList>
            <person name="Mardanov A.V."/>
            <person name="Kochetkova T.V."/>
            <person name="Beletsky A.V."/>
            <person name="Bonch-Osmolovskaya E.A."/>
            <person name="Ravin N.V."/>
            <person name="Skryabin K.G."/>
        </authorList>
    </citation>
    <scope>NUCLEOTIDE SEQUENCE [LARGE SCALE GENOMIC DNA]</scope>
    <source>
        <strain evidence="3">DSM 22663 / VKM B-2946 / 1633</strain>
    </source>
</reference>
<dbReference type="Proteomes" id="UP000005270">
    <property type="component" value="Chromosome"/>
</dbReference>
<feature type="transmembrane region" description="Helical" evidence="1">
    <location>
        <begin position="36"/>
        <end position="53"/>
    </location>
</feature>
<dbReference type="STRING" id="1184251.TCELL_0189"/>
<accession>I3TCX6</accession>
<feature type="transmembrane region" description="Helical" evidence="1">
    <location>
        <begin position="368"/>
        <end position="387"/>
    </location>
</feature>
<dbReference type="eggNOG" id="arCOG12775">
    <property type="taxonomic scope" value="Archaea"/>
</dbReference>
<evidence type="ECO:0008006" key="4">
    <source>
        <dbReference type="Google" id="ProtNLM"/>
    </source>
</evidence>
<dbReference type="GeneID" id="13012469"/>
<keyword evidence="1" id="KW-0472">Membrane</keyword>
<dbReference type="AlphaFoldDB" id="I3TCX6"/>
<feature type="transmembrane region" description="Helical" evidence="1">
    <location>
        <begin position="60"/>
        <end position="79"/>
    </location>
</feature>
<sequence>MVGIAIALTLASIKSLSALSIDVVTQSPFFLYGDPIYVLSLIAISLILVLLCYRDVFTETVVLILLLWFLVLDTPYIIYVSSMPLYNDQLGFVAEALSGLITGHVEPIQGEPSSLGHAYFTTVLTSVMGLKPFWGVVTVQSALPILYVTPLLALRRRTTWDLIIVALIVLGSMLNPILYGRTPFAWAYLVLFTVFLYNRLRGHDSRRGISVTSAVVILVVFLAYLISDPTSLMAPIMLMVVAVFGRGFLVTAIVALTTWFTVNLILYISGSMASLIMQLMAMLESPVNPVPSLVVPAVNPVMKIYNYVRELTVFLGFLLGLASSLVYLTHLARARQRSFNADARPWVLLYFLLAALQAMALVMSRWGMVPYTLYVLSALPVLVIMGMQGKWFRMFATVIGILLIALSPAVKWGFSPIAFPTVHDIAEASFIATHVSSNTAICASGVHELLWFYYWLYGVNAPITYLSPVITPSEVSACSYVAIFYRAMNTYRLDMSINQLMDEIDHLNTHFSIVYKDGIWGLWLR</sequence>
<keyword evidence="3" id="KW-1185">Reference proteome</keyword>
<feature type="transmembrane region" description="Helical" evidence="1">
    <location>
        <begin position="160"/>
        <end position="178"/>
    </location>
</feature>
<feature type="transmembrane region" description="Helical" evidence="1">
    <location>
        <begin position="232"/>
        <end position="257"/>
    </location>
</feature>
<keyword evidence="1" id="KW-0812">Transmembrane</keyword>
<dbReference type="KEGG" id="thg:TCELL_0189"/>
<feature type="transmembrane region" description="Helical" evidence="1">
    <location>
        <begin position="184"/>
        <end position="200"/>
    </location>
</feature>
<dbReference type="EMBL" id="CP003531">
    <property type="protein sequence ID" value="AFK50614.1"/>
    <property type="molecule type" value="Genomic_DNA"/>
</dbReference>
<dbReference type="HOGENOM" id="CLU_518409_0_0_2"/>